<feature type="transmembrane region" description="Helical" evidence="1">
    <location>
        <begin position="278"/>
        <end position="295"/>
    </location>
</feature>
<feature type="transmembrane region" description="Helical" evidence="1">
    <location>
        <begin position="152"/>
        <end position="178"/>
    </location>
</feature>
<accession>A0ABD0Y0N8</accession>
<dbReference type="SUPFAM" id="SSF90112">
    <property type="entry name" value="Neurotransmitter-gated ion-channel transmembrane pore"/>
    <property type="match status" value="1"/>
</dbReference>
<dbReference type="Proteomes" id="UP001557470">
    <property type="component" value="Unassembled WGS sequence"/>
</dbReference>
<keyword evidence="4" id="KW-1185">Reference proteome</keyword>
<reference evidence="3 4" key="1">
    <citation type="submission" date="2024-06" db="EMBL/GenBank/DDBJ databases">
        <authorList>
            <person name="Pan Q."/>
            <person name="Wen M."/>
            <person name="Jouanno E."/>
            <person name="Zahm M."/>
            <person name="Klopp C."/>
            <person name="Cabau C."/>
            <person name="Louis A."/>
            <person name="Berthelot C."/>
            <person name="Parey E."/>
            <person name="Roest Crollius H."/>
            <person name="Montfort J."/>
            <person name="Robinson-Rechavi M."/>
            <person name="Bouchez O."/>
            <person name="Lampietro C."/>
            <person name="Lopez Roques C."/>
            <person name="Donnadieu C."/>
            <person name="Postlethwait J."/>
            <person name="Bobe J."/>
            <person name="Verreycken H."/>
            <person name="Guiguen Y."/>
        </authorList>
    </citation>
    <scope>NUCLEOTIDE SEQUENCE [LARGE SCALE GENOMIC DNA]</scope>
    <source>
        <strain evidence="3">Up_M1</strain>
        <tissue evidence="3">Testis</tissue>
    </source>
</reference>
<protein>
    <recommendedName>
        <fullName evidence="2">Neurotransmitter-gated ion-channel transmembrane domain-containing protein</fullName>
    </recommendedName>
</protein>
<feature type="transmembrane region" description="Helical" evidence="1">
    <location>
        <begin position="97"/>
        <end position="115"/>
    </location>
</feature>
<dbReference type="EMBL" id="JAGEUA010000002">
    <property type="protein sequence ID" value="KAL1006207.1"/>
    <property type="molecule type" value="Genomic_DNA"/>
</dbReference>
<name>A0ABD0Y0N8_UMBPY</name>
<dbReference type="InterPro" id="IPR038050">
    <property type="entry name" value="Neuro_actylchol_rec"/>
</dbReference>
<evidence type="ECO:0000256" key="1">
    <source>
        <dbReference type="SAM" id="Phobius"/>
    </source>
</evidence>
<evidence type="ECO:0000259" key="2">
    <source>
        <dbReference type="Pfam" id="PF02932"/>
    </source>
</evidence>
<proteinExistence type="predicted"/>
<keyword evidence="1" id="KW-1133">Transmembrane helix</keyword>
<gene>
    <name evidence="3" type="ORF">UPYG_G00069250</name>
</gene>
<dbReference type="Gene3D" id="1.20.58.390">
    <property type="entry name" value="Neurotransmitter-gated ion-channel transmembrane domain"/>
    <property type="match status" value="1"/>
</dbReference>
<dbReference type="InterPro" id="IPR006201">
    <property type="entry name" value="Neur_channel"/>
</dbReference>
<keyword evidence="1" id="KW-0472">Membrane</keyword>
<dbReference type="InterPro" id="IPR006029">
    <property type="entry name" value="Neurotrans-gated_channel_TM"/>
</dbReference>
<keyword evidence="1" id="KW-0812">Transmembrane</keyword>
<organism evidence="3 4">
    <name type="scientific">Umbra pygmaea</name>
    <name type="common">Eastern mudminnow</name>
    <dbReference type="NCBI Taxonomy" id="75934"/>
    <lineage>
        <taxon>Eukaryota</taxon>
        <taxon>Metazoa</taxon>
        <taxon>Chordata</taxon>
        <taxon>Craniata</taxon>
        <taxon>Vertebrata</taxon>
        <taxon>Euteleostomi</taxon>
        <taxon>Actinopterygii</taxon>
        <taxon>Neopterygii</taxon>
        <taxon>Teleostei</taxon>
        <taxon>Protacanthopterygii</taxon>
        <taxon>Esociformes</taxon>
        <taxon>Umbridae</taxon>
        <taxon>Umbra</taxon>
    </lineage>
</organism>
<sequence>MERKQPVGKVYLTSMWEVEESDLFSLEGEEEGGDFYAKIGYTPPIRPYLGYPLASFSITPQPWKHPYVVEELRPLSSAEEDEEIIIKRKPLLHITNFLIPILFFLCLDLSSFLISDQRGEKLGFKVTVLLAISVLLLILNDILPSTSNRTPLIATYCLGVFTFLLLSLLESVVVLYLIEKDSVHQQKDHDTTPDQNCDAEEKRCGRSVYTVAETNAPSEPLPVADKVIGGVRTQGESHLLLLLLEDLRAIHQTLGLFANSSNAWTPGYWTKVAQRINAVYFTFYLISVILFISLMCKEWLT</sequence>
<evidence type="ECO:0000313" key="4">
    <source>
        <dbReference type="Proteomes" id="UP001557470"/>
    </source>
</evidence>
<feature type="domain" description="Neurotransmitter-gated ion-channel transmembrane" evidence="2">
    <location>
        <begin position="98"/>
        <end position="187"/>
    </location>
</feature>
<comment type="caution">
    <text evidence="3">The sequence shown here is derived from an EMBL/GenBank/DDBJ whole genome shotgun (WGS) entry which is preliminary data.</text>
</comment>
<evidence type="ECO:0000313" key="3">
    <source>
        <dbReference type="EMBL" id="KAL1006207.1"/>
    </source>
</evidence>
<dbReference type="InterPro" id="IPR036719">
    <property type="entry name" value="Neuro-gated_channel_TM_sf"/>
</dbReference>
<dbReference type="AlphaFoldDB" id="A0ABD0Y0N8"/>
<feature type="transmembrane region" description="Helical" evidence="1">
    <location>
        <begin position="122"/>
        <end position="140"/>
    </location>
</feature>
<dbReference type="Pfam" id="PF02932">
    <property type="entry name" value="Neur_chan_memb"/>
    <property type="match status" value="1"/>
</dbReference>
<dbReference type="PANTHER" id="PTHR18945">
    <property type="entry name" value="NEUROTRANSMITTER GATED ION CHANNEL"/>
    <property type="match status" value="1"/>
</dbReference>